<keyword evidence="1" id="KW-0560">Oxidoreductase</keyword>
<evidence type="ECO:0000313" key="1">
    <source>
        <dbReference type="EMBL" id="XAY03464.1"/>
    </source>
</evidence>
<organism evidence="1">
    <name type="scientific">Paraconexibacter sp. AEG42_29</name>
    <dbReference type="NCBI Taxonomy" id="2997339"/>
    <lineage>
        <taxon>Bacteria</taxon>
        <taxon>Bacillati</taxon>
        <taxon>Actinomycetota</taxon>
        <taxon>Thermoleophilia</taxon>
        <taxon>Solirubrobacterales</taxon>
        <taxon>Paraconexibacteraceae</taxon>
        <taxon>Paraconexibacter</taxon>
    </lineage>
</organism>
<sequence length="134" mass="13801">MVVERHGSVGPWEATVGYSRVVRAGAHVWVAGCTAAGEDGAVLGGDDPGAQAAAAIAAIERALLTVDAALMDVVRTRIFLTDIAHWEAVGRAHGARFAGVRPVATMVAVSALIDPRLLVEIEADAYVADGTSAR</sequence>
<proteinExistence type="predicted"/>
<name>A0AAU7AP94_9ACTN</name>
<dbReference type="PANTHER" id="PTHR43857:SF1">
    <property type="entry name" value="YJGH FAMILY PROTEIN"/>
    <property type="match status" value="1"/>
</dbReference>
<protein>
    <submittedName>
        <fullName evidence="1">Aminoacrylate peracid reductase RutC</fullName>
        <ecNumber evidence="1">1.-.-.-</ecNumber>
    </submittedName>
</protein>
<dbReference type="GO" id="GO:0016491">
    <property type="term" value="F:oxidoreductase activity"/>
    <property type="evidence" value="ECO:0007669"/>
    <property type="project" value="UniProtKB-KW"/>
</dbReference>
<dbReference type="EC" id="1.-.-.-" evidence="1"/>
<dbReference type="InterPro" id="IPR035959">
    <property type="entry name" value="RutC-like_sf"/>
</dbReference>
<dbReference type="PANTHER" id="PTHR43857">
    <property type="entry name" value="BLR7761 PROTEIN"/>
    <property type="match status" value="1"/>
</dbReference>
<dbReference type="SUPFAM" id="SSF55298">
    <property type="entry name" value="YjgF-like"/>
    <property type="match status" value="1"/>
</dbReference>
<dbReference type="Gene3D" id="3.30.1330.40">
    <property type="entry name" value="RutC-like"/>
    <property type="match status" value="1"/>
</dbReference>
<gene>
    <name evidence="1" type="primary">rutC</name>
    <name evidence="1" type="ORF">DSM112329_00279</name>
</gene>
<dbReference type="KEGG" id="parq:DSM112329_00279"/>
<dbReference type="EMBL" id="CP114014">
    <property type="protein sequence ID" value="XAY03464.1"/>
    <property type="molecule type" value="Genomic_DNA"/>
</dbReference>
<dbReference type="RefSeq" id="WP_354700020.1">
    <property type="nucleotide sequence ID" value="NZ_CP114014.1"/>
</dbReference>
<dbReference type="InterPro" id="IPR006175">
    <property type="entry name" value="YjgF/YER057c/UK114"/>
</dbReference>
<accession>A0AAU7AP94</accession>
<dbReference type="AlphaFoldDB" id="A0AAU7AP94"/>
<reference evidence="1" key="1">
    <citation type="submission" date="2022-12" db="EMBL/GenBank/DDBJ databases">
        <title>Paraconexibacter alkalitolerans sp. nov. and Baekduia alba sp. nov., isolated from soil and emended description of the genera Paraconexibacter (Chun et al., 2020) and Baekduia (An et al., 2020).</title>
        <authorList>
            <person name="Vieira S."/>
            <person name="Huber K.J."/>
            <person name="Geppert A."/>
            <person name="Wolf J."/>
            <person name="Neumann-Schaal M."/>
            <person name="Muesken M."/>
            <person name="Overmann J."/>
        </authorList>
    </citation>
    <scope>NUCLEOTIDE SEQUENCE</scope>
    <source>
        <strain evidence="1">AEG42_29</strain>
    </source>
</reference>
<dbReference type="Pfam" id="PF01042">
    <property type="entry name" value="Ribonuc_L-PSP"/>
    <property type="match status" value="1"/>
</dbReference>